<gene>
    <name evidence="2" type="ORF">BOKJ2_LOCUS12424</name>
</gene>
<accession>A0A811LJZ4</accession>
<evidence type="ECO:0000256" key="1">
    <source>
        <dbReference type="SAM" id="Phobius"/>
    </source>
</evidence>
<feature type="transmembrane region" description="Helical" evidence="1">
    <location>
        <begin position="12"/>
        <end position="33"/>
    </location>
</feature>
<feature type="transmembrane region" description="Helical" evidence="1">
    <location>
        <begin position="73"/>
        <end position="99"/>
    </location>
</feature>
<dbReference type="OrthoDB" id="10332447at2759"/>
<proteinExistence type="predicted"/>
<organism evidence="2 3">
    <name type="scientific">Bursaphelenchus okinawaensis</name>
    <dbReference type="NCBI Taxonomy" id="465554"/>
    <lineage>
        <taxon>Eukaryota</taxon>
        <taxon>Metazoa</taxon>
        <taxon>Ecdysozoa</taxon>
        <taxon>Nematoda</taxon>
        <taxon>Chromadorea</taxon>
        <taxon>Rhabditida</taxon>
        <taxon>Tylenchina</taxon>
        <taxon>Tylenchomorpha</taxon>
        <taxon>Aphelenchoidea</taxon>
        <taxon>Aphelenchoididae</taxon>
        <taxon>Bursaphelenchus</taxon>
    </lineage>
</organism>
<name>A0A811LJZ4_9BILA</name>
<feature type="transmembrane region" description="Helical" evidence="1">
    <location>
        <begin position="49"/>
        <end position="66"/>
    </location>
</feature>
<evidence type="ECO:0000313" key="2">
    <source>
        <dbReference type="EMBL" id="CAD5227940.1"/>
    </source>
</evidence>
<keyword evidence="1" id="KW-1133">Transmembrane helix</keyword>
<dbReference type="AlphaFoldDB" id="A0A811LJZ4"/>
<dbReference type="EMBL" id="CAJFCW020000006">
    <property type="protein sequence ID" value="CAG9123869.1"/>
    <property type="molecule type" value="Genomic_DNA"/>
</dbReference>
<dbReference type="Proteomes" id="UP000783686">
    <property type="component" value="Unassembled WGS sequence"/>
</dbReference>
<evidence type="ECO:0000313" key="3">
    <source>
        <dbReference type="Proteomes" id="UP000614601"/>
    </source>
</evidence>
<feature type="transmembrane region" description="Helical" evidence="1">
    <location>
        <begin position="131"/>
        <end position="149"/>
    </location>
</feature>
<sequence length="172" mass="20257">MVLKERPFNFFVTYGNCHVHYAVVFICLGWIFVSMSEFLRSFDTSLYQNWYHFPVFTILYILAYVGNRKLIRWLYIPCMVLNAIALMVNAGQALVHFMVLTLELIEQFSEKSMLQFVTEDRSDEIKFTMEGTRYVLIIMVLVYSLRVLYRDYLYLKDVVGNPNTNIAAIVDL</sequence>
<keyword evidence="1" id="KW-0812">Transmembrane</keyword>
<dbReference type="EMBL" id="CAJFDH010000006">
    <property type="protein sequence ID" value="CAD5227940.1"/>
    <property type="molecule type" value="Genomic_DNA"/>
</dbReference>
<reference evidence="2" key="1">
    <citation type="submission" date="2020-09" db="EMBL/GenBank/DDBJ databases">
        <authorList>
            <person name="Kikuchi T."/>
        </authorList>
    </citation>
    <scope>NUCLEOTIDE SEQUENCE</scope>
    <source>
        <strain evidence="2">SH1</strain>
    </source>
</reference>
<keyword evidence="1" id="KW-0472">Membrane</keyword>
<comment type="caution">
    <text evidence="2">The sequence shown here is derived from an EMBL/GenBank/DDBJ whole genome shotgun (WGS) entry which is preliminary data.</text>
</comment>
<dbReference type="Proteomes" id="UP000614601">
    <property type="component" value="Unassembled WGS sequence"/>
</dbReference>
<protein>
    <submittedName>
        <fullName evidence="2">Uncharacterized protein</fullName>
    </submittedName>
</protein>
<keyword evidence="3" id="KW-1185">Reference proteome</keyword>